<protein>
    <submittedName>
        <fullName evidence="5">Type IV secretion protein Rhs</fullName>
    </submittedName>
</protein>
<dbReference type="InterPro" id="IPR056823">
    <property type="entry name" value="TEN-like_YD-shell"/>
</dbReference>
<accession>A0A2T3IZN0</accession>
<dbReference type="RefSeq" id="WP_107348572.1">
    <property type="nucleotide sequence ID" value="NZ_PYMH01000003.1"/>
</dbReference>
<evidence type="ECO:0000259" key="4">
    <source>
        <dbReference type="Pfam" id="PF25023"/>
    </source>
</evidence>
<dbReference type="PRINTS" id="PR00394">
    <property type="entry name" value="RHSPROTEIN"/>
</dbReference>
<dbReference type="InterPro" id="IPR045351">
    <property type="entry name" value="DUF6531"/>
</dbReference>
<feature type="domain" description="DUF6531" evidence="3">
    <location>
        <begin position="159"/>
        <end position="236"/>
    </location>
</feature>
<evidence type="ECO:0000256" key="1">
    <source>
        <dbReference type="ARBA" id="ARBA00022737"/>
    </source>
</evidence>
<dbReference type="Pfam" id="PF20148">
    <property type="entry name" value="DUF6531"/>
    <property type="match status" value="1"/>
</dbReference>
<dbReference type="Gene3D" id="2.180.10.10">
    <property type="entry name" value="RHS repeat-associated core"/>
    <property type="match status" value="4"/>
</dbReference>
<comment type="caution">
    <text evidence="5">The sequence shown here is derived from an EMBL/GenBank/DDBJ whole genome shotgun (WGS) entry which is preliminary data.</text>
</comment>
<dbReference type="Pfam" id="PF25023">
    <property type="entry name" value="TEN_YD-shell"/>
    <property type="match status" value="2"/>
</dbReference>
<dbReference type="InterPro" id="IPR031325">
    <property type="entry name" value="RHS_repeat"/>
</dbReference>
<feature type="compositionally biased region" description="Polar residues" evidence="2">
    <location>
        <begin position="139"/>
        <end position="149"/>
    </location>
</feature>
<dbReference type="InterPro" id="IPR006530">
    <property type="entry name" value="YD"/>
</dbReference>
<dbReference type="InterPro" id="IPR050708">
    <property type="entry name" value="T6SS_VgrG/RHS"/>
</dbReference>
<dbReference type="InterPro" id="IPR003615">
    <property type="entry name" value="HNH_nuc"/>
</dbReference>
<evidence type="ECO:0000259" key="3">
    <source>
        <dbReference type="Pfam" id="PF20148"/>
    </source>
</evidence>
<dbReference type="NCBIfam" id="TIGR01643">
    <property type="entry name" value="YD_repeat_2x"/>
    <property type="match status" value="7"/>
</dbReference>
<dbReference type="Proteomes" id="UP000241222">
    <property type="component" value="Unassembled WGS sequence"/>
</dbReference>
<reference evidence="5 6" key="1">
    <citation type="submission" date="2018-03" db="EMBL/GenBank/DDBJ databases">
        <title>Whole genome sequencing of Histamine producing bacteria.</title>
        <authorList>
            <person name="Butler K."/>
        </authorList>
    </citation>
    <scope>NUCLEOTIDE SEQUENCE [LARGE SCALE GENOMIC DNA]</scope>
    <source>
        <strain evidence="5 6">JCM 13586</strain>
    </source>
</reference>
<dbReference type="CDD" id="cd00085">
    <property type="entry name" value="HNHc"/>
    <property type="match status" value="1"/>
</dbReference>
<dbReference type="NCBIfam" id="TIGR03696">
    <property type="entry name" value="Rhs_assc_core"/>
    <property type="match status" value="1"/>
</dbReference>
<feature type="domain" description="Teneurin-like YD-shell" evidence="4">
    <location>
        <begin position="471"/>
        <end position="637"/>
    </location>
</feature>
<evidence type="ECO:0000313" key="6">
    <source>
        <dbReference type="Proteomes" id="UP000241222"/>
    </source>
</evidence>
<dbReference type="InterPro" id="IPR022385">
    <property type="entry name" value="Rhs_assc_core"/>
</dbReference>
<sequence length="1407" mass="160116">MDDLNHLQLKANDGKAYKFATAKISNTKDTEINFKTQQLATLHLQKFAYLQPKRGADLLAVLGMLDFPAEIRARSIGPTALSSAYRSLAKAIFEGTLCVYEVPAVEPVLVHQPTIFEKISNVSKKIGTKGGKDEHLPTGKSSIKNTPKTVSPDEMAFCGDPVSMSTGEEILSLTDISLAGNVSFTWQRQYRSSLCNQNIGLGYGWRSNFHFELTKELLEDGNQWRFIDQQGDTLQFDDIGVGAVSYQLSAGASLSHDSRGYYLLTLNDGRQIRFVYQHQRWVADRIRASELEIYHLTYSEAGRLIRISARGNRQLECRYDAGGNLIEVLGKGAAAQASLSLSSYEYDVTGDLTRATNRQQHIEHYWYDGHLLRQRQRASGFSHYFEWSGSGPQARCLAQWGDGGHYCYRFEYDEINYTSVSTDSLGNTWRYEHNAQGLLTRKVSPKGNIWRFSYDSLSRKVAEIMPDGAVTHYRYNENGQLSELETADKSVTTFRYNRLGQIIQTTDGESRVWRSNYNSFGRLLSQIGPDGAKREYEYDRHGMLVRIKDANDRHQCFWWNDQGRLTAFQDGEAVTRYSYDGLGEINGTINADGWVTQYSRNSQGAVSGIVQYHETQPNESKVQQIEYDNAGRVVSVTDTLGRNTNVHYEGLSQPVRLDRPDGSWLVFQYDQERNLTSIERSDGNTYQLEYDGEERVSKTVGFDGRTQQYHYDGQGQLVRLSEQGGRYVRLRRDLCGRVIEQQSGNKSTSPQTNHFCYDKLGRIRYANNAERKVTVSYHANGQPLEVWQDNWQLQHQYNAVGQRVGTRLPDGQQIRYRYNEHGLLSAIDWNRQPLIECQFDSSGRETSRQQSNSIIHHQQFDMQGRLSEQSWQQAQQRHQRYYQYNEGNQLVGIDDSEQGLSEFHFDPLDQLRAFLQPKQQETYSLDGFGNTEGEESNVQGDRLLSQKGIQYTYDAFGNQTRLQSPTDYQQRQYSGLNQLTSVKSSGRLTQYQYDALGRRSAKITERGRTDYLWDGEQLIGEYSSGEFTWYIYAPGTFKPIALSKQGQIYHYHLDHLGTPLKLTDSRGTVAWLASYQVNGRAEIEIESVVNPLRFQGQYYDEESGLHYNRFRYYDPQTGRFIHQDPIGLLGGINHYQYAPNPLQWIDPLGLSCKEEKSVLNESSFPVTPLGSIESIQGWASKGFLKTMISDATFGIVYGDTSGLPFLRVDPIDRSDMEAYEAVSGLERYASIFTPAGAANFTKNAVSEGIWLAKNNKTAITEFSSKLKGKLITLSDVEVLDINYTRRSRESLDEIRKKFNSSDRKNFLKSIGRDPDKIKLMMEAGLNANQIEKIAQGGVPKGYNVHHKVPIDDGGTNKFDNLILIINNPEHYAITNAQRALTGHISYEETVKIEFPVPKSFIYPVNKQ</sequence>
<evidence type="ECO:0000256" key="2">
    <source>
        <dbReference type="SAM" id="MobiDB-lite"/>
    </source>
</evidence>
<dbReference type="OrthoDB" id="9816400at2"/>
<keyword evidence="6" id="KW-1185">Reference proteome</keyword>
<name>A0A2T3IZN0_9GAMM</name>
<dbReference type="Pfam" id="PF05593">
    <property type="entry name" value="RHS_repeat"/>
    <property type="match status" value="1"/>
</dbReference>
<feature type="domain" description="Teneurin-like YD-shell" evidence="4">
    <location>
        <begin position="855"/>
        <end position="1124"/>
    </location>
</feature>
<feature type="region of interest" description="Disordered" evidence="2">
    <location>
        <begin position="127"/>
        <end position="151"/>
    </location>
</feature>
<dbReference type="PANTHER" id="PTHR32305:SF15">
    <property type="entry name" value="PROTEIN RHSA-RELATED"/>
    <property type="match status" value="1"/>
</dbReference>
<keyword evidence="1" id="KW-0677">Repeat</keyword>
<dbReference type="EMBL" id="PYMH01000003">
    <property type="protein sequence ID" value="PSU34144.1"/>
    <property type="molecule type" value="Genomic_DNA"/>
</dbReference>
<organism evidence="5 6">
    <name type="scientific">Photobacterium lutimaris</name>
    <dbReference type="NCBI Taxonomy" id="388278"/>
    <lineage>
        <taxon>Bacteria</taxon>
        <taxon>Pseudomonadati</taxon>
        <taxon>Pseudomonadota</taxon>
        <taxon>Gammaproteobacteria</taxon>
        <taxon>Vibrionales</taxon>
        <taxon>Vibrionaceae</taxon>
        <taxon>Photobacterium</taxon>
    </lineage>
</organism>
<evidence type="ECO:0000313" key="5">
    <source>
        <dbReference type="EMBL" id="PSU34144.1"/>
    </source>
</evidence>
<proteinExistence type="predicted"/>
<dbReference type="SUPFAM" id="SSF54060">
    <property type="entry name" value="His-Me finger endonucleases"/>
    <property type="match status" value="1"/>
</dbReference>
<dbReference type="PANTHER" id="PTHR32305">
    <property type="match status" value="1"/>
</dbReference>
<dbReference type="InterPro" id="IPR044925">
    <property type="entry name" value="His-Me_finger_sf"/>
</dbReference>
<gene>
    <name evidence="5" type="ORF">C9I99_09115</name>
</gene>